<dbReference type="InterPro" id="IPR007846">
    <property type="entry name" value="RRM_NUP35_dom"/>
</dbReference>
<keyword evidence="12" id="KW-1185">Reference proteome</keyword>
<dbReference type="SMR" id="B4LSC7"/>
<dbReference type="GO" id="GO:0015031">
    <property type="term" value="P:protein transport"/>
    <property type="evidence" value="ECO:0007669"/>
    <property type="project" value="UniProtKB-KW"/>
</dbReference>
<dbReference type="Pfam" id="PF14605">
    <property type="entry name" value="Nup35_RRM_2"/>
    <property type="match status" value="1"/>
</dbReference>
<dbReference type="HOGENOM" id="CLU_082231_0_0_1"/>
<dbReference type="Proteomes" id="UP000008792">
    <property type="component" value="Unassembled WGS sequence"/>
</dbReference>
<gene>
    <name evidence="11" type="primary">Dvir\GJ11387</name>
    <name evidence="11" type="ORF">Dvir_GJ11387</name>
</gene>
<dbReference type="InterPro" id="IPR035979">
    <property type="entry name" value="RBD_domain_sf"/>
</dbReference>
<sequence length="295" mass="33257">MANAAASIKDMEKHSNKQYLPPFIGAPSEQTEAETTAASKEPQVKEQLVPMAVNKSDPEPNSVGMELDNPFWISVSGYQPDCAYLVYRFFLDIGHIVDKSFTETNLMYLKYFCMMDCEIALSYDGQKIGYGGDILVHVKPENPVRQTRIEPTIEKITQPAVGIAANDQPDVGLSPLCLVDTDTEKLKKLKQLEKLEKQPKVVEEVAAKQAKEKPEKLSLIMEEAAKQPEENSEKLSQDVEEAAKLANEKPETLPKNVEKAASSKLAKDQKRQVARRKLTFGQWLKHKISYIFYFY</sequence>
<dbReference type="OMA" id="SYVFYFY"/>
<evidence type="ECO:0000256" key="8">
    <source>
        <dbReference type="PROSITE-ProRule" id="PRU00804"/>
    </source>
</evidence>
<keyword evidence="8" id="KW-0539">Nucleus</keyword>
<dbReference type="eggNOG" id="ENOG502T3PS">
    <property type="taxonomic scope" value="Eukaryota"/>
</dbReference>
<dbReference type="PROSITE" id="PS51472">
    <property type="entry name" value="RRM_NUP35"/>
    <property type="match status" value="1"/>
</dbReference>
<evidence type="ECO:0000256" key="3">
    <source>
        <dbReference type="ARBA" id="ARBA00022927"/>
    </source>
</evidence>
<feature type="region of interest" description="Disordered" evidence="9">
    <location>
        <begin position="1"/>
        <end position="42"/>
    </location>
</feature>
<keyword evidence="4" id="KW-0811">Translocation</keyword>
<keyword evidence="8" id="KW-0813">Transport</keyword>
<dbReference type="AlphaFoldDB" id="B4LSC7"/>
<dbReference type="KEGG" id="dvi:6629138"/>
<dbReference type="GO" id="GO:0003676">
    <property type="term" value="F:nucleic acid binding"/>
    <property type="evidence" value="ECO:0007669"/>
    <property type="project" value="InterPro"/>
</dbReference>
<keyword evidence="8" id="KW-0509">mRNA transport</keyword>
<feature type="compositionally biased region" description="Basic and acidic residues" evidence="9">
    <location>
        <begin position="245"/>
        <end position="258"/>
    </location>
</feature>
<evidence type="ECO:0000256" key="9">
    <source>
        <dbReference type="SAM" id="MobiDB-lite"/>
    </source>
</evidence>
<comment type="subcellular location">
    <subcellularLocation>
        <location evidence="1">Nucleus</location>
        <location evidence="1">Nuclear pore complex</location>
    </subcellularLocation>
</comment>
<dbReference type="EMBL" id="CH940649">
    <property type="protein sequence ID" value="EDW63735.1"/>
    <property type="molecule type" value="Genomic_DNA"/>
</dbReference>
<evidence type="ECO:0000313" key="12">
    <source>
        <dbReference type="Proteomes" id="UP000008792"/>
    </source>
</evidence>
<feature type="domain" description="RRM Nup35-type" evidence="10">
    <location>
        <begin position="67"/>
        <end position="148"/>
    </location>
</feature>
<evidence type="ECO:0000256" key="2">
    <source>
        <dbReference type="ARBA" id="ARBA00016439"/>
    </source>
</evidence>
<keyword evidence="5 8" id="KW-0906">Nuclear pore complex</keyword>
<dbReference type="STRING" id="7244.B4LSC7"/>
<organism evidence="11 12">
    <name type="scientific">Drosophila virilis</name>
    <name type="common">Fruit fly</name>
    <dbReference type="NCBI Taxonomy" id="7244"/>
    <lineage>
        <taxon>Eukaryota</taxon>
        <taxon>Metazoa</taxon>
        <taxon>Ecdysozoa</taxon>
        <taxon>Arthropoda</taxon>
        <taxon>Hexapoda</taxon>
        <taxon>Insecta</taxon>
        <taxon>Pterygota</taxon>
        <taxon>Neoptera</taxon>
        <taxon>Endopterygota</taxon>
        <taxon>Diptera</taxon>
        <taxon>Brachycera</taxon>
        <taxon>Muscomorpha</taxon>
        <taxon>Ephydroidea</taxon>
        <taxon>Drosophilidae</taxon>
        <taxon>Drosophila</taxon>
    </lineage>
</organism>
<evidence type="ECO:0000256" key="1">
    <source>
        <dbReference type="ARBA" id="ARBA00004567"/>
    </source>
</evidence>
<feature type="region of interest" description="Disordered" evidence="9">
    <location>
        <begin position="245"/>
        <end position="268"/>
    </location>
</feature>
<dbReference type="Gene3D" id="3.30.70.330">
    <property type="match status" value="1"/>
</dbReference>
<accession>B4LSC7</accession>
<dbReference type="GO" id="GO:0051028">
    <property type="term" value="P:mRNA transport"/>
    <property type="evidence" value="ECO:0007669"/>
    <property type="project" value="UniProtKB-UniRule"/>
</dbReference>
<evidence type="ECO:0000256" key="6">
    <source>
        <dbReference type="ARBA" id="ARBA00029997"/>
    </source>
</evidence>
<dbReference type="OrthoDB" id="7843855at2759"/>
<evidence type="ECO:0000256" key="7">
    <source>
        <dbReference type="ARBA" id="ARBA00030250"/>
    </source>
</evidence>
<dbReference type="SUPFAM" id="SSF54928">
    <property type="entry name" value="RNA-binding domain, RBD"/>
    <property type="match status" value="1"/>
</dbReference>
<protein>
    <recommendedName>
        <fullName evidence="2">Nucleoporin NUP35</fullName>
    </recommendedName>
    <alternativeName>
        <fullName evidence="7">35 kDa nucleoporin</fullName>
    </alternativeName>
    <alternativeName>
        <fullName evidence="6">Nucleoporin NUP53</fullName>
    </alternativeName>
</protein>
<reference evidence="11 12" key="1">
    <citation type="journal article" date="2007" name="Nature">
        <title>Evolution of genes and genomes on the Drosophila phylogeny.</title>
        <authorList>
            <consortium name="Drosophila 12 Genomes Consortium"/>
            <person name="Clark A.G."/>
            <person name="Eisen M.B."/>
            <person name="Smith D.R."/>
            <person name="Bergman C.M."/>
            <person name="Oliver B."/>
            <person name="Markow T.A."/>
            <person name="Kaufman T.C."/>
            <person name="Kellis M."/>
            <person name="Gelbart W."/>
            <person name="Iyer V.N."/>
            <person name="Pollard D.A."/>
            <person name="Sackton T.B."/>
            <person name="Larracuente A.M."/>
            <person name="Singh N.D."/>
            <person name="Abad J.P."/>
            <person name="Abt D.N."/>
            <person name="Adryan B."/>
            <person name="Aguade M."/>
            <person name="Akashi H."/>
            <person name="Anderson W.W."/>
            <person name="Aquadro C.F."/>
            <person name="Ardell D.H."/>
            <person name="Arguello R."/>
            <person name="Artieri C.G."/>
            <person name="Barbash D.A."/>
            <person name="Barker D."/>
            <person name="Barsanti P."/>
            <person name="Batterham P."/>
            <person name="Batzoglou S."/>
            <person name="Begun D."/>
            <person name="Bhutkar A."/>
            <person name="Blanco E."/>
            <person name="Bosak S.A."/>
            <person name="Bradley R.K."/>
            <person name="Brand A.D."/>
            <person name="Brent M.R."/>
            <person name="Brooks A.N."/>
            <person name="Brown R.H."/>
            <person name="Butlin R.K."/>
            <person name="Caggese C."/>
            <person name="Calvi B.R."/>
            <person name="Bernardo de Carvalho A."/>
            <person name="Caspi A."/>
            <person name="Castrezana S."/>
            <person name="Celniker S.E."/>
            <person name="Chang J.L."/>
            <person name="Chapple C."/>
            <person name="Chatterji S."/>
            <person name="Chinwalla A."/>
            <person name="Civetta A."/>
            <person name="Clifton S.W."/>
            <person name="Comeron J.M."/>
            <person name="Costello J.C."/>
            <person name="Coyne J.A."/>
            <person name="Daub J."/>
            <person name="David R.G."/>
            <person name="Delcher A.L."/>
            <person name="Delehaunty K."/>
            <person name="Do C.B."/>
            <person name="Ebling H."/>
            <person name="Edwards K."/>
            <person name="Eickbush T."/>
            <person name="Evans J.D."/>
            <person name="Filipski A."/>
            <person name="Findeiss S."/>
            <person name="Freyhult E."/>
            <person name="Fulton L."/>
            <person name="Fulton R."/>
            <person name="Garcia A.C."/>
            <person name="Gardiner A."/>
            <person name="Garfield D.A."/>
            <person name="Garvin B.E."/>
            <person name="Gibson G."/>
            <person name="Gilbert D."/>
            <person name="Gnerre S."/>
            <person name="Godfrey J."/>
            <person name="Good R."/>
            <person name="Gotea V."/>
            <person name="Gravely B."/>
            <person name="Greenberg A.J."/>
            <person name="Griffiths-Jones S."/>
            <person name="Gross S."/>
            <person name="Guigo R."/>
            <person name="Gustafson E.A."/>
            <person name="Haerty W."/>
            <person name="Hahn M.W."/>
            <person name="Halligan D.L."/>
            <person name="Halpern A.L."/>
            <person name="Halter G.M."/>
            <person name="Han M.V."/>
            <person name="Heger A."/>
            <person name="Hillier L."/>
            <person name="Hinrichs A.S."/>
            <person name="Holmes I."/>
            <person name="Hoskins R.A."/>
            <person name="Hubisz M.J."/>
            <person name="Hultmark D."/>
            <person name="Huntley M.A."/>
            <person name="Jaffe D.B."/>
            <person name="Jagadeeshan S."/>
            <person name="Jeck W.R."/>
            <person name="Johnson J."/>
            <person name="Jones C.D."/>
            <person name="Jordan W.C."/>
            <person name="Karpen G.H."/>
            <person name="Kataoka E."/>
            <person name="Keightley P.D."/>
            <person name="Kheradpour P."/>
            <person name="Kirkness E.F."/>
            <person name="Koerich L.B."/>
            <person name="Kristiansen K."/>
            <person name="Kudrna D."/>
            <person name="Kulathinal R.J."/>
            <person name="Kumar S."/>
            <person name="Kwok R."/>
            <person name="Lander E."/>
            <person name="Langley C.H."/>
            <person name="Lapoint R."/>
            <person name="Lazzaro B.P."/>
            <person name="Lee S.J."/>
            <person name="Levesque L."/>
            <person name="Li R."/>
            <person name="Lin C.F."/>
            <person name="Lin M.F."/>
            <person name="Lindblad-Toh K."/>
            <person name="Llopart A."/>
            <person name="Long M."/>
            <person name="Low L."/>
            <person name="Lozovsky E."/>
            <person name="Lu J."/>
            <person name="Luo M."/>
            <person name="Machado C.A."/>
            <person name="Makalowski W."/>
            <person name="Marzo M."/>
            <person name="Matsuda M."/>
            <person name="Matzkin L."/>
            <person name="McAllister B."/>
            <person name="McBride C.S."/>
            <person name="McKernan B."/>
            <person name="McKernan K."/>
            <person name="Mendez-Lago M."/>
            <person name="Minx P."/>
            <person name="Mollenhauer M.U."/>
            <person name="Montooth K."/>
            <person name="Mount S.M."/>
            <person name="Mu X."/>
            <person name="Myers E."/>
            <person name="Negre B."/>
            <person name="Newfeld S."/>
            <person name="Nielsen R."/>
            <person name="Noor M.A."/>
            <person name="O'Grady P."/>
            <person name="Pachter L."/>
            <person name="Papaceit M."/>
            <person name="Parisi M.J."/>
            <person name="Parisi M."/>
            <person name="Parts L."/>
            <person name="Pedersen J.S."/>
            <person name="Pesole G."/>
            <person name="Phillippy A.M."/>
            <person name="Ponting C.P."/>
            <person name="Pop M."/>
            <person name="Porcelli D."/>
            <person name="Powell J.R."/>
            <person name="Prohaska S."/>
            <person name="Pruitt K."/>
            <person name="Puig M."/>
            <person name="Quesneville H."/>
            <person name="Ram K.R."/>
            <person name="Rand D."/>
            <person name="Rasmussen M.D."/>
            <person name="Reed L.K."/>
            <person name="Reenan R."/>
            <person name="Reily A."/>
            <person name="Remington K.A."/>
            <person name="Rieger T.T."/>
            <person name="Ritchie M.G."/>
            <person name="Robin C."/>
            <person name="Rogers Y.H."/>
            <person name="Rohde C."/>
            <person name="Rozas J."/>
            <person name="Rubenfield M.J."/>
            <person name="Ruiz A."/>
            <person name="Russo S."/>
            <person name="Salzberg S.L."/>
            <person name="Sanchez-Gracia A."/>
            <person name="Saranga D.J."/>
            <person name="Sato H."/>
            <person name="Schaeffer S.W."/>
            <person name="Schatz M.C."/>
            <person name="Schlenke T."/>
            <person name="Schwartz R."/>
            <person name="Segarra C."/>
            <person name="Singh R.S."/>
            <person name="Sirot L."/>
            <person name="Sirota M."/>
            <person name="Sisneros N.B."/>
            <person name="Smith C.D."/>
            <person name="Smith T.F."/>
            <person name="Spieth J."/>
            <person name="Stage D.E."/>
            <person name="Stark A."/>
            <person name="Stephan W."/>
            <person name="Strausberg R.L."/>
            <person name="Strempel S."/>
            <person name="Sturgill D."/>
            <person name="Sutton G."/>
            <person name="Sutton G.G."/>
            <person name="Tao W."/>
            <person name="Teichmann S."/>
            <person name="Tobari Y.N."/>
            <person name="Tomimura Y."/>
            <person name="Tsolas J.M."/>
            <person name="Valente V.L."/>
            <person name="Venter E."/>
            <person name="Venter J.C."/>
            <person name="Vicario S."/>
            <person name="Vieira F.G."/>
            <person name="Vilella A.J."/>
            <person name="Villasante A."/>
            <person name="Walenz B."/>
            <person name="Wang J."/>
            <person name="Wasserman M."/>
            <person name="Watts T."/>
            <person name="Wilson D."/>
            <person name="Wilson R.K."/>
            <person name="Wing R.A."/>
            <person name="Wolfner M.F."/>
            <person name="Wong A."/>
            <person name="Wong G.K."/>
            <person name="Wu C.I."/>
            <person name="Wu G."/>
            <person name="Yamamoto D."/>
            <person name="Yang H.P."/>
            <person name="Yang S.P."/>
            <person name="Yorke J.A."/>
            <person name="Yoshida K."/>
            <person name="Zdobnov E."/>
            <person name="Zhang P."/>
            <person name="Zhang Y."/>
            <person name="Zimin A.V."/>
            <person name="Baldwin J."/>
            <person name="Abdouelleil A."/>
            <person name="Abdulkadir J."/>
            <person name="Abebe A."/>
            <person name="Abera B."/>
            <person name="Abreu J."/>
            <person name="Acer S.C."/>
            <person name="Aftuck L."/>
            <person name="Alexander A."/>
            <person name="An P."/>
            <person name="Anderson E."/>
            <person name="Anderson S."/>
            <person name="Arachi H."/>
            <person name="Azer M."/>
            <person name="Bachantsang P."/>
            <person name="Barry A."/>
            <person name="Bayul T."/>
            <person name="Berlin A."/>
            <person name="Bessette D."/>
            <person name="Bloom T."/>
            <person name="Blye J."/>
            <person name="Boguslavskiy L."/>
            <person name="Bonnet C."/>
            <person name="Boukhgalter B."/>
            <person name="Bourzgui I."/>
            <person name="Brown A."/>
            <person name="Cahill P."/>
            <person name="Channer S."/>
            <person name="Cheshatsang Y."/>
            <person name="Chuda L."/>
            <person name="Citroen M."/>
            <person name="Collymore A."/>
            <person name="Cooke P."/>
            <person name="Costello M."/>
            <person name="D'Aco K."/>
            <person name="Daza R."/>
            <person name="De Haan G."/>
            <person name="DeGray S."/>
            <person name="DeMaso C."/>
            <person name="Dhargay N."/>
            <person name="Dooley K."/>
            <person name="Dooley E."/>
            <person name="Doricent M."/>
            <person name="Dorje P."/>
            <person name="Dorjee K."/>
            <person name="Dupes A."/>
            <person name="Elong R."/>
            <person name="Falk J."/>
            <person name="Farina A."/>
            <person name="Faro S."/>
            <person name="Ferguson D."/>
            <person name="Fisher S."/>
            <person name="Foley C.D."/>
            <person name="Franke A."/>
            <person name="Friedrich D."/>
            <person name="Gadbois L."/>
            <person name="Gearin G."/>
            <person name="Gearin C.R."/>
            <person name="Giannoukos G."/>
            <person name="Goode T."/>
            <person name="Graham J."/>
            <person name="Grandbois E."/>
            <person name="Grewal S."/>
            <person name="Gyaltsen K."/>
            <person name="Hafez N."/>
            <person name="Hagos B."/>
            <person name="Hall J."/>
            <person name="Henson C."/>
            <person name="Hollinger A."/>
            <person name="Honan T."/>
            <person name="Huard M.D."/>
            <person name="Hughes L."/>
            <person name="Hurhula B."/>
            <person name="Husby M.E."/>
            <person name="Kamat A."/>
            <person name="Kanga B."/>
            <person name="Kashin S."/>
            <person name="Khazanovich D."/>
            <person name="Kisner P."/>
            <person name="Lance K."/>
            <person name="Lara M."/>
            <person name="Lee W."/>
            <person name="Lennon N."/>
            <person name="Letendre F."/>
            <person name="LeVine R."/>
            <person name="Lipovsky A."/>
            <person name="Liu X."/>
            <person name="Liu J."/>
            <person name="Liu S."/>
            <person name="Lokyitsang T."/>
            <person name="Lokyitsang Y."/>
            <person name="Lubonja R."/>
            <person name="Lui A."/>
            <person name="MacDonald P."/>
            <person name="Magnisalis V."/>
            <person name="Maru K."/>
            <person name="Matthews C."/>
            <person name="McCusker W."/>
            <person name="McDonough S."/>
            <person name="Mehta T."/>
            <person name="Meldrim J."/>
            <person name="Meneus L."/>
            <person name="Mihai O."/>
            <person name="Mihalev A."/>
            <person name="Mihova T."/>
            <person name="Mittelman R."/>
            <person name="Mlenga V."/>
            <person name="Montmayeur A."/>
            <person name="Mulrain L."/>
            <person name="Navidi A."/>
            <person name="Naylor J."/>
            <person name="Negash T."/>
            <person name="Nguyen T."/>
            <person name="Nguyen N."/>
            <person name="Nicol R."/>
            <person name="Norbu C."/>
            <person name="Norbu N."/>
            <person name="Novod N."/>
            <person name="O'Neill B."/>
            <person name="Osman S."/>
            <person name="Markiewicz E."/>
            <person name="Oyono O.L."/>
            <person name="Patti C."/>
            <person name="Phunkhang P."/>
            <person name="Pierre F."/>
            <person name="Priest M."/>
            <person name="Raghuraman S."/>
            <person name="Rege F."/>
            <person name="Reyes R."/>
            <person name="Rise C."/>
            <person name="Rogov P."/>
            <person name="Ross K."/>
            <person name="Ryan E."/>
            <person name="Settipalli S."/>
            <person name="Shea T."/>
            <person name="Sherpa N."/>
            <person name="Shi L."/>
            <person name="Shih D."/>
            <person name="Sparrow T."/>
            <person name="Spaulding J."/>
            <person name="Stalker J."/>
            <person name="Stange-Thomann N."/>
            <person name="Stavropoulos S."/>
            <person name="Stone C."/>
            <person name="Strader C."/>
            <person name="Tesfaye S."/>
            <person name="Thomson T."/>
            <person name="Thoulutsang Y."/>
            <person name="Thoulutsang D."/>
            <person name="Topham K."/>
            <person name="Topping I."/>
            <person name="Tsamla T."/>
            <person name="Vassiliev H."/>
            <person name="Vo A."/>
            <person name="Wangchuk T."/>
            <person name="Wangdi T."/>
            <person name="Weiand M."/>
            <person name="Wilkinson J."/>
            <person name="Wilson A."/>
            <person name="Yadav S."/>
            <person name="Young G."/>
            <person name="Yu Q."/>
            <person name="Zembek L."/>
            <person name="Zhong D."/>
            <person name="Zimmer A."/>
            <person name="Zwirko Z."/>
            <person name="Jaffe D.B."/>
            <person name="Alvarez P."/>
            <person name="Brockman W."/>
            <person name="Butler J."/>
            <person name="Chin C."/>
            <person name="Gnerre S."/>
            <person name="Grabherr M."/>
            <person name="Kleber M."/>
            <person name="Mauceli E."/>
            <person name="MacCallum I."/>
        </authorList>
    </citation>
    <scope>NUCLEOTIDE SEQUENCE [LARGE SCALE GENOMIC DNA]</scope>
    <source>
        <strain evidence="12">Tucson 15010-1051.87</strain>
    </source>
</reference>
<name>B4LSC7_DROVI</name>
<dbReference type="PhylomeDB" id="B4LSC7"/>
<evidence type="ECO:0000256" key="4">
    <source>
        <dbReference type="ARBA" id="ARBA00023010"/>
    </source>
</evidence>
<evidence type="ECO:0000259" key="10">
    <source>
        <dbReference type="PROSITE" id="PS51472"/>
    </source>
</evidence>
<evidence type="ECO:0000313" key="11">
    <source>
        <dbReference type="EMBL" id="EDW63735.1"/>
    </source>
</evidence>
<dbReference type="InterPro" id="IPR012677">
    <property type="entry name" value="Nucleotide-bd_a/b_plait_sf"/>
</dbReference>
<keyword evidence="3" id="KW-0653">Protein transport</keyword>
<feature type="compositionally biased region" description="Polar residues" evidence="9">
    <location>
        <begin position="28"/>
        <end position="38"/>
    </location>
</feature>
<dbReference type="InParanoid" id="B4LSC7"/>
<evidence type="ECO:0000256" key="5">
    <source>
        <dbReference type="ARBA" id="ARBA00023132"/>
    </source>
</evidence>
<dbReference type="GO" id="GO:0005643">
    <property type="term" value="C:nuclear pore"/>
    <property type="evidence" value="ECO:0007669"/>
    <property type="project" value="UniProtKB-SubCell"/>
</dbReference>
<proteinExistence type="predicted"/>